<evidence type="ECO:0000256" key="1">
    <source>
        <dbReference type="ARBA" id="ARBA00022481"/>
    </source>
</evidence>
<dbReference type="NCBIfam" id="TIGR02532">
    <property type="entry name" value="IV_pilin_GFxxxE"/>
    <property type="match status" value="1"/>
</dbReference>
<comment type="caution">
    <text evidence="2">The sequence shown here is derived from an EMBL/GenBank/DDBJ whole genome shotgun (WGS) entry which is preliminary data.</text>
</comment>
<dbReference type="GO" id="GO:0015627">
    <property type="term" value="C:type II protein secretion system complex"/>
    <property type="evidence" value="ECO:0007669"/>
    <property type="project" value="InterPro"/>
</dbReference>
<protein>
    <submittedName>
        <fullName evidence="2">Type II secretion system protein</fullName>
    </submittedName>
</protein>
<dbReference type="EMBL" id="JAGSCS010000006">
    <property type="protein sequence ID" value="MBR0575915.1"/>
    <property type="molecule type" value="Genomic_DNA"/>
</dbReference>
<dbReference type="InterPro" id="IPR012902">
    <property type="entry name" value="N_methyl_site"/>
</dbReference>
<reference evidence="2" key="1">
    <citation type="submission" date="2021-04" db="EMBL/GenBank/DDBJ databases">
        <title>Proteiniclasticum sedimins sp. nov., an obligate anaerobic bacterium isolated from anaerobic sludge.</title>
        <authorList>
            <person name="Liu J."/>
        </authorList>
    </citation>
    <scope>NUCLEOTIDE SEQUENCE</scope>
    <source>
        <strain evidence="2">BAD-10</strain>
    </source>
</reference>
<dbReference type="Gene3D" id="3.30.700.10">
    <property type="entry name" value="Glycoprotein, Type 4 Pilin"/>
    <property type="match status" value="1"/>
</dbReference>
<dbReference type="AlphaFoldDB" id="A0A941CNF6"/>
<dbReference type="SUPFAM" id="SSF54523">
    <property type="entry name" value="Pili subunits"/>
    <property type="match status" value="1"/>
</dbReference>
<organism evidence="2 3">
    <name type="scientific">Proteiniclasticum sediminis</name>
    <dbReference type="NCBI Taxonomy" id="2804028"/>
    <lineage>
        <taxon>Bacteria</taxon>
        <taxon>Bacillati</taxon>
        <taxon>Bacillota</taxon>
        <taxon>Clostridia</taxon>
        <taxon>Eubacteriales</taxon>
        <taxon>Clostridiaceae</taxon>
        <taxon>Proteiniclasticum</taxon>
    </lineage>
</organism>
<dbReference type="PANTHER" id="PTHR30093">
    <property type="entry name" value="GENERAL SECRETION PATHWAY PROTEIN G"/>
    <property type="match status" value="1"/>
</dbReference>
<dbReference type="PRINTS" id="PR00813">
    <property type="entry name" value="BCTERIALGSPG"/>
</dbReference>
<proteinExistence type="predicted"/>
<name>A0A941CNF6_9CLOT</name>
<gene>
    <name evidence="2" type="ORF">KCG48_06130</name>
</gene>
<dbReference type="InterPro" id="IPR000983">
    <property type="entry name" value="Bac_GSPG_pilin"/>
</dbReference>
<evidence type="ECO:0000313" key="3">
    <source>
        <dbReference type="Proteomes" id="UP000675379"/>
    </source>
</evidence>
<keyword evidence="1" id="KW-0488">Methylation</keyword>
<accession>A0A941CNF6</accession>
<keyword evidence="3" id="KW-1185">Reference proteome</keyword>
<dbReference type="InterPro" id="IPR045584">
    <property type="entry name" value="Pilin-like"/>
</dbReference>
<dbReference type="GO" id="GO:0015628">
    <property type="term" value="P:protein secretion by the type II secretion system"/>
    <property type="evidence" value="ECO:0007669"/>
    <property type="project" value="InterPro"/>
</dbReference>
<dbReference type="RefSeq" id="WP_211800601.1">
    <property type="nucleotide sequence ID" value="NZ_JAGSCS010000006.1"/>
</dbReference>
<sequence>MKQRMTKRKKRGFSLMELLVVIGITGILMAMAAPKYEGMIRKAQEMEQKSYIREALNYVDLHNLENPSGRIALTATLASTKDVITHEEYSKILGKINYKNTTVGNLELFVHGEGGALTPDGENP</sequence>
<dbReference type="Proteomes" id="UP000675379">
    <property type="component" value="Unassembled WGS sequence"/>
</dbReference>
<dbReference type="Pfam" id="PF07963">
    <property type="entry name" value="N_methyl"/>
    <property type="match status" value="1"/>
</dbReference>
<evidence type="ECO:0000313" key="2">
    <source>
        <dbReference type="EMBL" id="MBR0575915.1"/>
    </source>
</evidence>